<dbReference type="AlphaFoldDB" id="A0A1V3NC10"/>
<dbReference type="OrthoDB" id="9779283at2"/>
<reference evidence="7 8" key="1">
    <citation type="submission" date="2017-02" db="EMBL/GenBank/DDBJ databases">
        <title>Genomic diversity within the haloalkaliphilic genus Thioalkalivibrio.</title>
        <authorList>
            <person name="Ahn A.-C."/>
            <person name="Meier-Kolthoff J."/>
            <person name="Overmars L."/>
            <person name="Richter M."/>
            <person name="Woyke T."/>
            <person name="Sorokin D.Y."/>
            <person name="Muyzer G."/>
        </authorList>
    </citation>
    <scope>NUCLEOTIDE SEQUENCE [LARGE SCALE GENOMIC DNA]</scope>
    <source>
        <strain evidence="7 8">ALJD</strain>
    </source>
</reference>
<dbReference type="EMBL" id="MVBK01000099">
    <property type="protein sequence ID" value="OOG22637.1"/>
    <property type="molecule type" value="Genomic_DNA"/>
</dbReference>
<dbReference type="GO" id="GO:0009055">
    <property type="term" value="F:electron transfer activity"/>
    <property type="evidence" value="ECO:0007669"/>
    <property type="project" value="InterPro"/>
</dbReference>
<keyword evidence="8" id="KW-1185">Reference proteome</keyword>
<gene>
    <name evidence="7" type="ORF">B1C78_14455</name>
</gene>
<evidence type="ECO:0000256" key="1">
    <source>
        <dbReference type="ARBA" id="ARBA00022617"/>
    </source>
</evidence>
<sequence>MRILVMIVMLIAVAGSAMAQEGRLLYERYCVQCHGVEGTGKGINAPHMSVFPRDHTDRTEMMGRSDEELFRVIRNGGASINQSVLMPAWSHNLDDDQIHVLVRYLRELCCEEP</sequence>
<feature type="domain" description="Cytochrome c" evidence="6">
    <location>
        <begin position="17"/>
        <end position="109"/>
    </location>
</feature>
<keyword evidence="3 4" id="KW-0408">Iron</keyword>
<dbReference type="PROSITE" id="PS51007">
    <property type="entry name" value="CYTC"/>
    <property type="match status" value="1"/>
</dbReference>
<evidence type="ECO:0000313" key="7">
    <source>
        <dbReference type="EMBL" id="OOG22637.1"/>
    </source>
</evidence>
<dbReference type="GO" id="GO:0046872">
    <property type="term" value="F:metal ion binding"/>
    <property type="evidence" value="ECO:0007669"/>
    <property type="project" value="UniProtKB-KW"/>
</dbReference>
<dbReference type="Gene3D" id="1.10.760.10">
    <property type="entry name" value="Cytochrome c-like domain"/>
    <property type="match status" value="1"/>
</dbReference>
<name>A0A1V3NC10_9GAMM</name>
<evidence type="ECO:0000256" key="2">
    <source>
        <dbReference type="ARBA" id="ARBA00022723"/>
    </source>
</evidence>
<protein>
    <recommendedName>
        <fullName evidence="6">Cytochrome c domain-containing protein</fullName>
    </recommendedName>
</protein>
<feature type="signal peptide" evidence="5">
    <location>
        <begin position="1"/>
        <end position="19"/>
    </location>
</feature>
<dbReference type="Proteomes" id="UP000189462">
    <property type="component" value="Unassembled WGS sequence"/>
</dbReference>
<dbReference type="Pfam" id="PF13442">
    <property type="entry name" value="Cytochrome_CBB3"/>
    <property type="match status" value="1"/>
</dbReference>
<evidence type="ECO:0000256" key="3">
    <source>
        <dbReference type="ARBA" id="ARBA00023004"/>
    </source>
</evidence>
<evidence type="ECO:0000256" key="4">
    <source>
        <dbReference type="PROSITE-ProRule" id="PRU00433"/>
    </source>
</evidence>
<evidence type="ECO:0000256" key="5">
    <source>
        <dbReference type="SAM" id="SignalP"/>
    </source>
</evidence>
<dbReference type="STRING" id="108003.B1C78_14455"/>
<organism evidence="7 8">
    <name type="scientific">Thioalkalivibrio denitrificans</name>
    <dbReference type="NCBI Taxonomy" id="108003"/>
    <lineage>
        <taxon>Bacteria</taxon>
        <taxon>Pseudomonadati</taxon>
        <taxon>Pseudomonadota</taxon>
        <taxon>Gammaproteobacteria</taxon>
        <taxon>Chromatiales</taxon>
        <taxon>Ectothiorhodospiraceae</taxon>
        <taxon>Thioalkalivibrio</taxon>
    </lineage>
</organism>
<feature type="chain" id="PRO_5012143822" description="Cytochrome c domain-containing protein" evidence="5">
    <location>
        <begin position="20"/>
        <end position="113"/>
    </location>
</feature>
<dbReference type="InterPro" id="IPR009056">
    <property type="entry name" value="Cyt_c-like_dom"/>
</dbReference>
<proteinExistence type="predicted"/>
<evidence type="ECO:0000313" key="8">
    <source>
        <dbReference type="Proteomes" id="UP000189462"/>
    </source>
</evidence>
<comment type="caution">
    <text evidence="7">The sequence shown here is derived from an EMBL/GenBank/DDBJ whole genome shotgun (WGS) entry which is preliminary data.</text>
</comment>
<accession>A0A1V3NC10</accession>
<dbReference type="GO" id="GO:0020037">
    <property type="term" value="F:heme binding"/>
    <property type="evidence" value="ECO:0007669"/>
    <property type="project" value="InterPro"/>
</dbReference>
<keyword evidence="5" id="KW-0732">Signal</keyword>
<evidence type="ECO:0000259" key="6">
    <source>
        <dbReference type="PROSITE" id="PS51007"/>
    </source>
</evidence>
<dbReference type="InterPro" id="IPR036909">
    <property type="entry name" value="Cyt_c-like_dom_sf"/>
</dbReference>
<keyword evidence="2 4" id="KW-0479">Metal-binding</keyword>
<dbReference type="SUPFAM" id="SSF46626">
    <property type="entry name" value="Cytochrome c"/>
    <property type="match status" value="1"/>
</dbReference>
<keyword evidence="1 4" id="KW-0349">Heme</keyword>